<evidence type="ECO:0000313" key="2">
    <source>
        <dbReference type="Proteomes" id="UP000030170"/>
    </source>
</evidence>
<organism evidence="1 2">
    <name type="scientific">Neosynechococcus sphagnicola sy1</name>
    <dbReference type="NCBI Taxonomy" id="1497020"/>
    <lineage>
        <taxon>Bacteria</taxon>
        <taxon>Bacillati</taxon>
        <taxon>Cyanobacteriota</taxon>
        <taxon>Cyanophyceae</taxon>
        <taxon>Neosynechococcales</taxon>
        <taxon>Neosynechococcaceae</taxon>
        <taxon>Neosynechococcus</taxon>
    </lineage>
</organism>
<gene>
    <name evidence="1" type="ORF">DO97_13485</name>
</gene>
<sequence length="61" mass="6883">MVQTESSQTKKPRWITEVLKALQQTLLRSHRKSVGKLSVNLGRKLSAGRLLSLALQLQLRS</sequence>
<accession>A0A098TJ51</accession>
<protein>
    <submittedName>
        <fullName evidence="1">Uncharacterized protein</fullName>
    </submittedName>
</protein>
<evidence type="ECO:0000313" key="1">
    <source>
        <dbReference type="EMBL" id="KGF72032.1"/>
    </source>
</evidence>
<comment type="caution">
    <text evidence="1">The sequence shown here is derived from an EMBL/GenBank/DDBJ whole genome shotgun (WGS) entry which is preliminary data.</text>
</comment>
<proteinExistence type="predicted"/>
<reference evidence="1 2" key="1">
    <citation type="journal article" date="2014" name="Mol. Ecol.">
        <title>Evolution of Synechococcus.</title>
        <authorList>
            <person name="Dvorak P."/>
            <person name="Casamatta D."/>
            <person name="Hasler P."/>
            <person name="Poulickova A."/>
            <person name="Ondrej V."/>
            <person name="Sanges R."/>
        </authorList>
    </citation>
    <scope>NUCLEOTIDE SEQUENCE [LARGE SCALE GENOMIC DNA]</scope>
    <source>
        <strain evidence="1 2">CAUP A 1101</strain>
    </source>
</reference>
<keyword evidence="2" id="KW-1185">Reference proteome</keyword>
<dbReference type="EMBL" id="JJML01000041">
    <property type="protein sequence ID" value="KGF72032.1"/>
    <property type="molecule type" value="Genomic_DNA"/>
</dbReference>
<dbReference type="Proteomes" id="UP000030170">
    <property type="component" value="Unassembled WGS sequence"/>
</dbReference>
<dbReference type="AlphaFoldDB" id="A0A098TJ51"/>
<dbReference type="STRING" id="1497020.DO97_13485"/>
<name>A0A098TJ51_9CYAN</name>